<feature type="compositionally biased region" description="Basic residues" evidence="1">
    <location>
        <begin position="181"/>
        <end position="200"/>
    </location>
</feature>
<protein>
    <submittedName>
        <fullName evidence="3">Uncharacterized protein</fullName>
    </submittedName>
</protein>
<feature type="compositionally biased region" description="Pro residues" evidence="1">
    <location>
        <begin position="127"/>
        <end position="138"/>
    </location>
</feature>
<dbReference type="OrthoDB" id="2287623at2759"/>
<keyword evidence="4" id="KW-1185">Reference proteome</keyword>
<keyword evidence="2" id="KW-0732">Signal</keyword>
<evidence type="ECO:0000256" key="2">
    <source>
        <dbReference type="SAM" id="SignalP"/>
    </source>
</evidence>
<reference evidence="3" key="1">
    <citation type="submission" date="2013-08" db="EMBL/GenBank/DDBJ databases">
        <title>Gene expansion shapes genome architecture in the human pathogen Lichtheimia corymbifera: an evolutionary genomics analysis in the ancient terrestrial Mucorales (Mucoromycotina).</title>
        <authorList>
            <person name="Schwartze V.U."/>
            <person name="Winter S."/>
            <person name="Shelest E."/>
            <person name="Marcet-Houben M."/>
            <person name="Horn F."/>
            <person name="Wehner S."/>
            <person name="Hoffmann K."/>
            <person name="Riege K."/>
            <person name="Sammeth M."/>
            <person name="Nowrousian M."/>
            <person name="Valiante V."/>
            <person name="Linde J."/>
            <person name="Jacobsen I.D."/>
            <person name="Marz M."/>
            <person name="Brakhage A.A."/>
            <person name="Gabaldon T."/>
            <person name="Bocker S."/>
            <person name="Voigt K."/>
        </authorList>
    </citation>
    <scope>NUCLEOTIDE SEQUENCE [LARGE SCALE GENOMIC DNA]</scope>
    <source>
        <strain evidence="3">FSU 9682</strain>
    </source>
</reference>
<dbReference type="VEuPathDB" id="FungiDB:LCOR_04875.1"/>
<gene>
    <name evidence="3" type="ORF">LCOR_04875.1</name>
</gene>
<feature type="compositionally biased region" description="Basic residues" evidence="1">
    <location>
        <begin position="143"/>
        <end position="155"/>
    </location>
</feature>
<proteinExistence type="predicted"/>
<feature type="chain" id="PRO_5001652734" evidence="2">
    <location>
        <begin position="25"/>
        <end position="200"/>
    </location>
</feature>
<sequence length="200" mass="21309">MRLSVLTLGVAACFVGSVFQVAHAADADPCTAIKGTCVKSKPNLAGIPCSSGEGGSYTVLGKNDCCCKDEPAPEPAETDQCTALKSTCVKSKPNLAGIPCSSGEGGSYAIVENNDCCCKDEPSDQDNPPPTTPAPNPNPNKGNRPKGKGRGRAKLIRVPPRCIGGRRTRKQIIQCAQRFNQGRRNRRPGNRRPRRGQRHQ</sequence>
<evidence type="ECO:0000256" key="1">
    <source>
        <dbReference type="SAM" id="MobiDB-lite"/>
    </source>
</evidence>
<evidence type="ECO:0000313" key="3">
    <source>
        <dbReference type="EMBL" id="CDH53535.1"/>
    </source>
</evidence>
<name>A0A068RV26_9FUNG</name>
<evidence type="ECO:0000313" key="4">
    <source>
        <dbReference type="Proteomes" id="UP000027586"/>
    </source>
</evidence>
<dbReference type="Proteomes" id="UP000027586">
    <property type="component" value="Unassembled WGS sequence"/>
</dbReference>
<dbReference type="EMBL" id="CBTN010000017">
    <property type="protein sequence ID" value="CDH53535.1"/>
    <property type="molecule type" value="Genomic_DNA"/>
</dbReference>
<comment type="caution">
    <text evidence="3">The sequence shown here is derived from an EMBL/GenBank/DDBJ whole genome shotgun (WGS) entry which is preliminary data.</text>
</comment>
<dbReference type="AlphaFoldDB" id="A0A068RV26"/>
<feature type="region of interest" description="Disordered" evidence="1">
    <location>
        <begin position="121"/>
        <end position="200"/>
    </location>
</feature>
<organism evidence="3 4">
    <name type="scientific">Lichtheimia corymbifera JMRC:FSU:9682</name>
    <dbReference type="NCBI Taxonomy" id="1263082"/>
    <lineage>
        <taxon>Eukaryota</taxon>
        <taxon>Fungi</taxon>
        <taxon>Fungi incertae sedis</taxon>
        <taxon>Mucoromycota</taxon>
        <taxon>Mucoromycotina</taxon>
        <taxon>Mucoromycetes</taxon>
        <taxon>Mucorales</taxon>
        <taxon>Lichtheimiaceae</taxon>
        <taxon>Lichtheimia</taxon>
    </lineage>
</organism>
<feature type="signal peptide" evidence="2">
    <location>
        <begin position="1"/>
        <end position="24"/>
    </location>
</feature>
<accession>A0A068RV26</accession>